<sequence>MGEITEKIEHEVREELAKTLGPTEVLALALGAIVGWGCFMLPGITFLPNAGPMGTIIAFFVGALFQCIVALSYSFLIKPYPVAGGAFAYAYAGFGSKGAFICGWALVLSYVCVIAANATAIILLVRFLFGSSIQFGYLYTVLDWDIYLSEVGYITVILIAFGFMNFRGVDAASVIQVFLAFALTIGVLVLTVGTATAETASLDNLYPLFAENRSAIASVMMILALTPWLYVGFDTIPQTAEEFAFSPSKARDLMLLSIICGAIIYALVTLCVAGLIPYKELLAANHAWATGWVADQVFGRWGGVALAVPVLAGILTGMNGFFMATTRLLFSMGRSKFLPNFFSEVHPKYNTAWKSVVFITALTLIVPWFGRPALDWIVAMSSIGTALAYLFTCLTARKYLIAHPELRESTWGKPVCIMGAITSIICIGLLMIPSSPVAINVPNWGMLFAWVALGAIFFLGKQQELLSIPHSTMRYLLFGKIDQEVLFDTMEDDEDIV</sequence>
<dbReference type="Gene3D" id="1.20.1740.10">
    <property type="entry name" value="Amino acid/polyamine transporter I"/>
    <property type="match status" value="1"/>
</dbReference>
<dbReference type="InterPro" id="IPR050367">
    <property type="entry name" value="APC_superfamily"/>
</dbReference>
<comment type="subcellular location">
    <subcellularLocation>
        <location evidence="1">Cell membrane</location>
        <topology evidence="1">Multi-pass membrane protein</topology>
    </subcellularLocation>
</comment>
<dbReference type="Pfam" id="PF13520">
    <property type="entry name" value="AA_permease_2"/>
    <property type="match status" value="1"/>
</dbReference>
<evidence type="ECO:0000313" key="8">
    <source>
        <dbReference type="Proteomes" id="UP000823821"/>
    </source>
</evidence>
<keyword evidence="4 6" id="KW-1133">Transmembrane helix</keyword>
<organism evidence="7 8">
    <name type="scientific">Candidatus Desulfovibrio intestinavium</name>
    <dbReference type="NCBI Taxonomy" id="2838534"/>
    <lineage>
        <taxon>Bacteria</taxon>
        <taxon>Pseudomonadati</taxon>
        <taxon>Thermodesulfobacteriota</taxon>
        <taxon>Desulfovibrionia</taxon>
        <taxon>Desulfovibrionales</taxon>
        <taxon>Desulfovibrionaceae</taxon>
        <taxon>Desulfovibrio</taxon>
    </lineage>
</organism>
<protein>
    <submittedName>
        <fullName evidence="7">APC family permease</fullName>
    </submittedName>
</protein>
<dbReference type="InterPro" id="IPR002293">
    <property type="entry name" value="AA/rel_permease1"/>
</dbReference>
<evidence type="ECO:0000256" key="3">
    <source>
        <dbReference type="ARBA" id="ARBA00022692"/>
    </source>
</evidence>
<dbReference type="Proteomes" id="UP000823821">
    <property type="component" value="Unassembled WGS sequence"/>
</dbReference>
<feature type="transmembrane region" description="Helical" evidence="6">
    <location>
        <begin position="215"/>
        <end position="233"/>
    </location>
</feature>
<dbReference type="AlphaFoldDB" id="A0A9D2KSP3"/>
<name>A0A9D2KSP3_9BACT</name>
<evidence type="ECO:0000256" key="1">
    <source>
        <dbReference type="ARBA" id="ARBA00004651"/>
    </source>
</evidence>
<feature type="transmembrane region" description="Helical" evidence="6">
    <location>
        <begin position="376"/>
        <end position="394"/>
    </location>
</feature>
<evidence type="ECO:0000256" key="4">
    <source>
        <dbReference type="ARBA" id="ARBA00022989"/>
    </source>
</evidence>
<gene>
    <name evidence="7" type="ORF">H9784_08840</name>
</gene>
<evidence type="ECO:0000256" key="2">
    <source>
        <dbReference type="ARBA" id="ARBA00022475"/>
    </source>
</evidence>
<feature type="transmembrane region" description="Helical" evidence="6">
    <location>
        <begin position="444"/>
        <end position="460"/>
    </location>
</feature>
<feature type="transmembrane region" description="Helical" evidence="6">
    <location>
        <begin position="25"/>
        <end position="44"/>
    </location>
</feature>
<feature type="transmembrane region" description="Helical" evidence="6">
    <location>
        <begin position="351"/>
        <end position="370"/>
    </location>
</feature>
<reference evidence="7" key="1">
    <citation type="journal article" date="2021" name="PeerJ">
        <title>Extensive microbial diversity within the chicken gut microbiome revealed by metagenomics and culture.</title>
        <authorList>
            <person name="Gilroy R."/>
            <person name="Ravi A."/>
            <person name="Getino M."/>
            <person name="Pursley I."/>
            <person name="Horton D.L."/>
            <person name="Alikhan N.F."/>
            <person name="Baker D."/>
            <person name="Gharbi K."/>
            <person name="Hall N."/>
            <person name="Watson M."/>
            <person name="Adriaenssens E.M."/>
            <person name="Foster-Nyarko E."/>
            <person name="Jarju S."/>
            <person name="Secka A."/>
            <person name="Antonio M."/>
            <person name="Oren A."/>
            <person name="Chaudhuri R.R."/>
            <person name="La Ragione R."/>
            <person name="Hildebrand F."/>
            <person name="Pallen M.J."/>
        </authorList>
    </citation>
    <scope>NUCLEOTIDE SEQUENCE</scope>
    <source>
        <strain evidence="7">5032</strain>
    </source>
</reference>
<dbReference type="GO" id="GO:0022857">
    <property type="term" value="F:transmembrane transporter activity"/>
    <property type="evidence" value="ECO:0007669"/>
    <property type="project" value="InterPro"/>
</dbReference>
<feature type="transmembrane region" description="Helical" evidence="6">
    <location>
        <begin position="146"/>
        <end position="166"/>
    </location>
</feature>
<comment type="caution">
    <text evidence="7">The sequence shown here is derived from an EMBL/GenBank/DDBJ whole genome shotgun (WGS) entry which is preliminary data.</text>
</comment>
<evidence type="ECO:0000313" key="7">
    <source>
        <dbReference type="EMBL" id="HJA79651.1"/>
    </source>
</evidence>
<reference evidence="7" key="2">
    <citation type="submission" date="2021-04" db="EMBL/GenBank/DDBJ databases">
        <authorList>
            <person name="Gilroy R."/>
        </authorList>
    </citation>
    <scope>NUCLEOTIDE SEQUENCE</scope>
    <source>
        <strain evidence="7">5032</strain>
    </source>
</reference>
<feature type="transmembrane region" description="Helical" evidence="6">
    <location>
        <begin position="253"/>
        <end position="278"/>
    </location>
</feature>
<dbReference type="PIRSF" id="PIRSF006060">
    <property type="entry name" value="AA_transporter"/>
    <property type="match status" value="1"/>
</dbReference>
<feature type="transmembrane region" description="Helical" evidence="6">
    <location>
        <begin position="173"/>
        <end position="195"/>
    </location>
</feature>
<keyword evidence="5 6" id="KW-0472">Membrane</keyword>
<keyword evidence="2" id="KW-1003">Cell membrane</keyword>
<feature type="transmembrane region" description="Helical" evidence="6">
    <location>
        <begin position="415"/>
        <end position="432"/>
    </location>
</feature>
<evidence type="ECO:0000256" key="5">
    <source>
        <dbReference type="ARBA" id="ARBA00023136"/>
    </source>
</evidence>
<accession>A0A9D2KSP3</accession>
<evidence type="ECO:0000256" key="6">
    <source>
        <dbReference type="SAM" id="Phobius"/>
    </source>
</evidence>
<dbReference type="EMBL" id="DWZD01000047">
    <property type="protein sequence ID" value="HJA79651.1"/>
    <property type="molecule type" value="Genomic_DNA"/>
</dbReference>
<proteinExistence type="predicted"/>
<feature type="transmembrane region" description="Helical" evidence="6">
    <location>
        <begin position="298"/>
        <end position="330"/>
    </location>
</feature>
<dbReference type="PANTHER" id="PTHR42770:SF7">
    <property type="entry name" value="MEMBRANE PROTEIN"/>
    <property type="match status" value="1"/>
</dbReference>
<feature type="transmembrane region" description="Helical" evidence="6">
    <location>
        <begin position="56"/>
        <end position="76"/>
    </location>
</feature>
<feature type="transmembrane region" description="Helical" evidence="6">
    <location>
        <begin position="88"/>
        <end position="113"/>
    </location>
</feature>
<dbReference type="GO" id="GO:0005886">
    <property type="term" value="C:plasma membrane"/>
    <property type="evidence" value="ECO:0007669"/>
    <property type="project" value="UniProtKB-SubCell"/>
</dbReference>
<dbReference type="PANTHER" id="PTHR42770">
    <property type="entry name" value="AMINO ACID TRANSPORTER-RELATED"/>
    <property type="match status" value="1"/>
</dbReference>
<keyword evidence="3 6" id="KW-0812">Transmembrane</keyword>